<dbReference type="Gene3D" id="1.20.1250.20">
    <property type="entry name" value="MFS general substrate transporter like domains"/>
    <property type="match status" value="1"/>
</dbReference>
<dbReference type="PANTHER" id="PTHR23531:SF1">
    <property type="entry name" value="QUINOLENE RESISTANCE PROTEIN NORA"/>
    <property type="match status" value="1"/>
</dbReference>
<accession>A0AAE4K2L5</accession>
<reference evidence="6" key="1">
    <citation type="submission" date="2023-02" db="EMBL/GenBank/DDBJ databases">
        <title>Description of Herbaspirillum huttiense subsp. nephrolepsisexaltata and Herbaspirillum huttiense subsp. lycopersicon.</title>
        <authorList>
            <person name="Poudel M."/>
            <person name="Sharma A."/>
            <person name="Goss E."/>
            <person name="Tapia J.H."/>
            <person name="Harmon C.M."/>
            <person name="Jones J.B."/>
        </authorList>
    </citation>
    <scope>NUCLEOTIDE SEQUENCE</scope>
    <source>
        <strain evidence="6">NC40101</strain>
    </source>
</reference>
<protein>
    <recommendedName>
        <fullName evidence="4">Uncharacterized MFS-type transporter RJN63_03755</fullName>
    </recommendedName>
</protein>
<dbReference type="Pfam" id="PF07690">
    <property type="entry name" value="MFS_1"/>
    <property type="match status" value="1"/>
</dbReference>
<feature type="transmembrane region" description="Helical" evidence="4">
    <location>
        <begin position="121"/>
        <end position="148"/>
    </location>
</feature>
<dbReference type="HAMAP" id="MF_02091">
    <property type="entry name" value="MFS_YfcJ"/>
    <property type="match status" value="1"/>
</dbReference>
<feature type="transmembrane region" description="Helical" evidence="4">
    <location>
        <begin position="292"/>
        <end position="308"/>
    </location>
</feature>
<feature type="transmembrane region" description="Helical" evidence="4">
    <location>
        <begin position="262"/>
        <end position="280"/>
    </location>
</feature>
<keyword evidence="3 4" id="KW-0472">Membrane</keyword>
<feature type="transmembrane region" description="Helical" evidence="4">
    <location>
        <begin position="28"/>
        <end position="49"/>
    </location>
</feature>
<dbReference type="PANTHER" id="PTHR23531">
    <property type="entry name" value="QUINOLENE RESISTANCE PROTEIN NORA"/>
    <property type="match status" value="1"/>
</dbReference>
<comment type="similarity">
    <text evidence="4">Belongs to the major facilitator superfamily. YfcJ family.</text>
</comment>
<keyword evidence="4" id="KW-0997">Cell inner membrane</keyword>
<feature type="transmembrane region" description="Helical" evidence="4">
    <location>
        <begin position="381"/>
        <end position="400"/>
    </location>
</feature>
<organism evidence="6">
    <name type="scientific">Herbaspirillum huttiense subsp. nephrolepidis</name>
    <dbReference type="NCBI Taxonomy" id="3075126"/>
    <lineage>
        <taxon>Bacteria</taxon>
        <taxon>Pseudomonadati</taxon>
        <taxon>Pseudomonadota</taxon>
        <taxon>Betaproteobacteria</taxon>
        <taxon>Burkholderiales</taxon>
        <taxon>Oxalobacteraceae</taxon>
        <taxon>Herbaspirillum</taxon>
    </lineage>
</organism>
<feature type="transmembrane region" description="Helical" evidence="4">
    <location>
        <begin position="61"/>
        <end position="82"/>
    </location>
</feature>
<keyword evidence="2 4" id="KW-1133">Transmembrane helix</keyword>
<dbReference type="GO" id="GO:0005886">
    <property type="term" value="C:plasma membrane"/>
    <property type="evidence" value="ECO:0007669"/>
    <property type="project" value="UniProtKB-SubCell"/>
</dbReference>
<evidence type="ECO:0000313" key="6">
    <source>
        <dbReference type="EMBL" id="MDT0335933.1"/>
    </source>
</evidence>
<feature type="transmembrane region" description="Helical" evidence="4">
    <location>
        <begin position="186"/>
        <end position="213"/>
    </location>
</feature>
<dbReference type="PROSITE" id="PS50850">
    <property type="entry name" value="MFS"/>
    <property type="match status" value="1"/>
</dbReference>
<feature type="transmembrane region" description="Helical" evidence="4">
    <location>
        <begin position="94"/>
        <end position="115"/>
    </location>
</feature>
<evidence type="ECO:0000256" key="2">
    <source>
        <dbReference type="ARBA" id="ARBA00022989"/>
    </source>
</evidence>
<feature type="transmembrane region" description="Helical" evidence="4">
    <location>
        <begin position="314"/>
        <end position="336"/>
    </location>
</feature>
<dbReference type="InterPro" id="IPR052714">
    <property type="entry name" value="MFS_Exporter"/>
</dbReference>
<proteinExistence type="inferred from homology"/>
<keyword evidence="1 4" id="KW-0812">Transmembrane</keyword>
<evidence type="ECO:0000256" key="1">
    <source>
        <dbReference type="ARBA" id="ARBA00022692"/>
    </source>
</evidence>
<sequence length="409" mass="41234">MNGKQADPPLSIPPAAAAGTGASVPQALAPLTLAVFIAFLTIGLQLPVLPLHLKEALGMNATVVGVVVGAQFAAALLSRAWAGNVADLRGPKRAVVGGFVAAALSGVIYLASLLWLDQPAISVAVLLAGRVLLALGESLVITGTMGWGIALVGPQHGGKVMAWLGIAIYAAMAGCAPLGVAVSKAWGFAGIAGVSVLLPIVALLAVSPLRGVAPGASRRTPFYQVLGAVWQPGLGLAFSSVGFGVITAFIALLFAARSWGDSSLAFTSFGVAFILARLFFAHLPDQVGGAKVALVCVVIEVCGQLLIWQADSAWVAYAGAALTGFGYSLVFPGFGVEAMRRAPPQTRGLAMGAYVAFLDLSLGITSPLAGALASHAGVQSVYLAGAVVVGLSMLVALSLLSKPPAGQAR</sequence>
<dbReference type="RefSeq" id="WP_310837260.1">
    <property type="nucleotide sequence ID" value="NZ_JAVLSM010000005.1"/>
</dbReference>
<evidence type="ECO:0000256" key="4">
    <source>
        <dbReference type="HAMAP-Rule" id="MF_02091"/>
    </source>
</evidence>
<evidence type="ECO:0000259" key="5">
    <source>
        <dbReference type="PROSITE" id="PS50850"/>
    </source>
</evidence>
<feature type="transmembrane region" description="Helical" evidence="4">
    <location>
        <begin position="348"/>
        <end position="369"/>
    </location>
</feature>
<dbReference type="AlphaFoldDB" id="A0AAE4K2L5"/>
<feature type="transmembrane region" description="Helical" evidence="4">
    <location>
        <begin position="234"/>
        <end position="256"/>
    </location>
</feature>
<comment type="caution">
    <text evidence="6">The sequence shown here is derived from an EMBL/GenBank/DDBJ whole genome shotgun (WGS) entry which is preliminary data.</text>
</comment>
<evidence type="ECO:0000256" key="3">
    <source>
        <dbReference type="ARBA" id="ARBA00023136"/>
    </source>
</evidence>
<feature type="transmembrane region" description="Helical" evidence="4">
    <location>
        <begin position="160"/>
        <end position="180"/>
    </location>
</feature>
<dbReference type="NCBIfam" id="NF003477">
    <property type="entry name" value="PRK05122.1"/>
    <property type="match status" value="1"/>
</dbReference>
<name>A0AAE4K2L5_9BURK</name>
<dbReference type="InterPro" id="IPR036259">
    <property type="entry name" value="MFS_trans_sf"/>
</dbReference>
<feature type="domain" description="Major facilitator superfamily (MFS) profile" evidence="5">
    <location>
        <begin position="225"/>
        <end position="409"/>
    </location>
</feature>
<keyword evidence="4" id="KW-0813">Transport</keyword>
<dbReference type="InterPro" id="IPR011701">
    <property type="entry name" value="MFS"/>
</dbReference>
<dbReference type="NCBIfam" id="NF009048">
    <property type="entry name" value="PRK12382.1"/>
    <property type="match status" value="1"/>
</dbReference>
<dbReference type="CDD" id="cd17489">
    <property type="entry name" value="MFS_YfcJ_like"/>
    <property type="match status" value="1"/>
</dbReference>
<dbReference type="SUPFAM" id="SSF103473">
    <property type="entry name" value="MFS general substrate transporter"/>
    <property type="match status" value="1"/>
</dbReference>
<dbReference type="InterPro" id="IPR020846">
    <property type="entry name" value="MFS_dom"/>
</dbReference>
<comment type="subcellular location">
    <subcellularLocation>
        <location evidence="4">Cell inner membrane</location>
        <topology evidence="4">Multi-pass membrane protein</topology>
    </subcellularLocation>
</comment>
<dbReference type="EMBL" id="JAVRAA010000001">
    <property type="protein sequence ID" value="MDT0335933.1"/>
    <property type="molecule type" value="Genomic_DNA"/>
</dbReference>
<dbReference type="GO" id="GO:0022857">
    <property type="term" value="F:transmembrane transporter activity"/>
    <property type="evidence" value="ECO:0007669"/>
    <property type="project" value="UniProtKB-UniRule"/>
</dbReference>
<dbReference type="InterPro" id="IPR037541">
    <property type="entry name" value="MFS_YfcJ"/>
</dbReference>
<keyword evidence="4" id="KW-1003">Cell membrane</keyword>
<gene>
    <name evidence="6" type="ORF">RJN63_03755</name>
</gene>